<dbReference type="Proteomes" id="UP000324020">
    <property type="component" value="Unassembled WGS sequence"/>
</dbReference>
<proteinExistence type="predicted"/>
<dbReference type="EMBL" id="FNBO01000011">
    <property type="protein sequence ID" value="SDF95496.1"/>
    <property type="molecule type" value="Genomic_DNA"/>
</dbReference>
<gene>
    <name evidence="1" type="ORF">SAMN04488067_111105</name>
</gene>
<keyword evidence="2" id="KW-1185">Reference proteome</keyword>
<accession>A0A1G7QAE5</accession>
<evidence type="ECO:0000313" key="1">
    <source>
        <dbReference type="EMBL" id="SDF95496.1"/>
    </source>
</evidence>
<sequence length="51" mass="5815">MNHGINVTLDRNLDRLLEGFCKVLTPNIRSILSLPQMGVTDVEDTCSRHYQ</sequence>
<evidence type="ECO:0000313" key="2">
    <source>
        <dbReference type="Proteomes" id="UP000324020"/>
    </source>
</evidence>
<organism evidence="1 2">
    <name type="scientific">Halorubrum xinjiangense</name>
    <dbReference type="NCBI Taxonomy" id="261291"/>
    <lineage>
        <taxon>Archaea</taxon>
        <taxon>Methanobacteriati</taxon>
        <taxon>Methanobacteriota</taxon>
        <taxon>Stenosarchaea group</taxon>
        <taxon>Halobacteria</taxon>
        <taxon>Halobacteriales</taxon>
        <taxon>Haloferacaceae</taxon>
        <taxon>Halorubrum</taxon>
    </lineage>
</organism>
<protein>
    <submittedName>
        <fullName evidence="1">Uncharacterized protein</fullName>
    </submittedName>
</protein>
<reference evidence="1 2" key="1">
    <citation type="submission" date="2016-10" db="EMBL/GenBank/DDBJ databases">
        <authorList>
            <person name="Varghese N."/>
            <person name="Submissions S."/>
        </authorList>
    </citation>
    <scope>NUCLEOTIDE SEQUENCE [LARGE SCALE GENOMIC DNA]</scope>
    <source>
        <strain evidence="1 2">CGMCC 1.3527</strain>
    </source>
</reference>
<dbReference type="AlphaFoldDB" id="A0A1G7QAE5"/>
<name>A0A1G7QAE5_9EURY</name>